<keyword evidence="4" id="KW-1185">Reference proteome</keyword>
<dbReference type="SMART" id="SM01152">
    <property type="entry name" value="DUF167"/>
    <property type="match status" value="1"/>
</dbReference>
<gene>
    <name evidence="3" type="ORF">EDD75_2105</name>
</gene>
<dbReference type="Pfam" id="PF02594">
    <property type="entry name" value="DUF167"/>
    <property type="match status" value="1"/>
</dbReference>
<dbReference type="InterPro" id="IPR036591">
    <property type="entry name" value="YggU-like_sf"/>
</dbReference>
<dbReference type="Proteomes" id="UP000282654">
    <property type="component" value="Unassembled WGS sequence"/>
</dbReference>
<dbReference type="SUPFAM" id="SSF69786">
    <property type="entry name" value="YggU-like"/>
    <property type="match status" value="1"/>
</dbReference>
<name>A0A3N5AEB1_9THEO</name>
<organism evidence="3 4">
    <name type="scientific">Thermodesulfitimonas autotrophica</name>
    <dbReference type="NCBI Taxonomy" id="1894989"/>
    <lineage>
        <taxon>Bacteria</taxon>
        <taxon>Bacillati</taxon>
        <taxon>Bacillota</taxon>
        <taxon>Clostridia</taxon>
        <taxon>Thermoanaerobacterales</taxon>
        <taxon>Thermoanaerobacteraceae</taxon>
        <taxon>Thermodesulfitimonas</taxon>
    </lineage>
</organism>
<dbReference type="NCBIfam" id="TIGR00251">
    <property type="entry name" value="DUF167 family protein"/>
    <property type="match status" value="1"/>
</dbReference>
<accession>A0A3N5AEB1</accession>
<evidence type="ECO:0000256" key="2">
    <source>
        <dbReference type="HAMAP-Rule" id="MF_00634"/>
    </source>
</evidence>
<protein>
    <recommendedName>
        <fullName evidence="2">UPF0235 protein EDD75_2105</fullName>
    </recommendedName>
</protein>
<comment type="caution">
    <text evidence="3">The sequence shown here is derived from an EMBL/GenBank/DDBJ whole genome shotgun (WGS) entry which is preliminary data.</text>
</comment>
<dbReference type="HAMAP" id="MF_00634">
    <property type="entry name" value="UPF0235"/>
    <property type="match status" value="1"/>
</dbReference>
<dbReference type="EMBL" id="RKRE01000003">
    <property type="protein sequence ID" value="RPF42987.1"/>
    <property type="molecule type" value="Genomic_DNA"/>
</dbReference>
<dbReference type="GO" id="GO:0005737">
    <property type="term" value="C:cytoplasm"/>
    <property type="evidence" value="ECO:0007669"/>
    <property type="project" value="TreeGrafter"/>
</dbReference>
<evidence type="ECO:0000256" key="1">
    <source>
        <dbReference type="ARBA" id="ARBA00010364"/>
    </source>
</evidence>
<dbReference type="OrthoDB" id="9800587at2"/>
<dbReference type="Gene3D" id="3.30.1200.10">
    <property type="entry name" value="YggU-like"/>
    <property type="match status" value="1"/>
</dbReference>
<dbReference type="InterPro" id="IPR003746">
    <property type="entry name" value="DUF167"/>
</dbReference>
<dbReference type="PANTHER" id="PTHR13420:SF7">
    <property type="entry name" value="UPF0235 PROTEIN C15ORF40"/>
    <property type="match status" value="1"/>
</dbReference>
<proteinExistence type="inferred from homology"/>
<reference evidence="3 4" key="1">
    <citation type="submission" date="2018-11" db="EMBL/GenBank/DDBJ databases">
        <title>Genomic Encyclopedia of Type Strains, Phase IV (KMG-IV): sequencing the most valuable type-strain genomes for metagenomic binning, comparative biology and taxonomic classification.</title>
        <authorList>
            <person name="Goeker M."/>
        </authorList>
    </citation>
    <scope>NUCLEOTIDE SEQUENCE [LARGE SCALE GENOMIC DNA]</scope>
    <source>
        <strain evidence="3 4">DSM 102936</strain>
    </source>
</reference>
<evidence type="ECO:0000313" key="4">
    <source>
        <dbReference type="Proteomes" id="UP000282654"/>
    </source>
</evidence>
<dbReference type="PANTHER" id="PTHR13420">
    <property type="entry name" value="UPF0235 PROTEIN C15ORF40"/>
    <property type="match status" value="1"/>
</dbReference>
<dbReference type="AlphaFoldDB" id="A0A3N5AEB1"/>
<dbReference type="RefSeq" id="WP_123931769.1">
    <property type="nucleotide sequence ID" value="NZ_RKRE01000003.1"/>
</dbReference>
<sequence length="108" mass="11750">MAAPSDLANLFQADGDGVRFRVRVTPRAAKNAICGVVDTVLRVRIAAPPVEGRANEALLRYLSEVFRVPVRRLTILYGEGGREKTIRIAGLRPEEALEAVARVLPAKS</sequence>
<comment type="similarity">
    <text evidence="1 2">Belongs to the UPF0235 family.</text>
</comment>
<evidence type="ECO:0000313" key="3">
    <source>
        <dbReference type="EMBL" id="RPF42987.1"/>
    </source>
</evidence>